<dbReference type="Proteomes" id="UP000233535">
    <property type="component" value="Unassembled WGS sequence"/>
</dbReference>
<dbReference type="InterPro" id="IPR001753">
    <property type="entry name" value="Enoyl-CoA_hydra/iso"/>
</dbReference>
<reference evidence="3 4" key="1">
    <citation type="journal article" date="2017" name="Front. Microbiol.">
        <title>Labilibaculum manganireducens gen. nov., sp. nov. and Labilibaculum filiforme sp. nov., Novel Bacteroidetes Isolated from Subsurface Sediments of the Baltic Sea.</title>
        <authorList>
            <person name="Vandieken V."/>
            <person name="Marshall I.P."/>
            <person name="Niemann H."/>
            <person name="Engelen B."/>
            <person name="Cypionka H."/>
        </authorList>
    </citation>
    <scope>NUCLEOTIDE SEQUENCE [LARGE SCALE GENOMIC DNA]</scope>
    <source>
        <strain evidence="3 4">59.16B</strain>
    </source>
</reference>
<comment type="similarity">
    <text evidence="1">Belongs to the enoyl-CoA hydratase/isomerase family.</text>
</comment>
<evidence type="ECO:0008006" key="5">
    <source>
        <dbReference type="Google" id="ProtNLM"/>
    </source>
</evidence>
<comment type="caution">
    <text evidence="3">The sequence shown here is derived from an EMBL/GenBank/DDBJ whole genome shotgun (WGS) entry which is preliminary data.</text>
</comment>
<dbReference type="PANTHER" id="PTHR11941">
    <property type="entry name" value="ENOYL-COA HYDRATASE-RELATED"/>
    <property type="match status" value="1"/>
</dbReference>
<dbReference type="AlphaFoldDB" id="A0A2N3HYG7"/>
<organism evidence="3 4">
    <name type="scientific">Labilibaculum filiforme</name>
    <dbReference type="NCBI Taxonomy" id="1940526"/>
    <lineage>
        <taxon>Bacteria</taxon>
        <taxon>Pseudomonadati</taxon>
        <taxon>Bacteroidota</taxon>
        <taxon>Bacteroidia</taxon>
        <taxon>Marinilabiliales</taxon>
        <taxon>Marinifilaceae</taxon>
        <taxon>Labilibaculum</taxon>
    </lineage>
</organism>
<dbReference type="Pfam" id="PF00378">
    <property type="entry name" value="ECH_1"/>
    <property type="match status" value="1"/>
</dbReference>
<sequence length="260" mass="28389">MNENTSEIVIRKNGRTVYISLNRPSANSYYEGFLKQISEAIKKASADTETKVIVLNSTSEKFFCAGADIKIFSSNTVEQNNKMVVAAREVCAAITESKKIIIAAIKGHCLGGGLEMVMACDIRLGAEGNYLIGLPEVKLGLMPGNGGAPRMIDLLGTSRAMELLVTGNNISPQKAYDFGLFNQLFPADEFDENVAKYVGNLSKGAGEAMAAIKHYVQHHKGMNAQQGLDYETECVKKLYDTPDAKEGFLAFVEKRDPKYI</sequence>
<gene>
    <name evidence="3" type="ORF">BZG02_09935</name>
</gene>
<keyword evidence="4" id="KW-1185">Reference proteome</keyword>
<dbReference type="Gene3D" id="3.90.226.10">
    <property type="entry name" value="2-enoyl-CoA Hydratase, Chain A, domain 1"/>
    <property type="match status" value="1"/>
</dbReference>
<dbReference type="GO" id="GO:0006635">
    <property type="term" value="P:fatty acid beta-oxidation"/>
    <property type="evidence" value="ECO:0007669"/>
    <property type="project" value="TreeGrafter"/>
</dbReference>
<dbReference type="SUPFAM" id="SSF52096">
    <property type="entry name" value="ClpP/crotonase"/>
    <property type="match status" value="1"/>
</dbReference>
<name>A0A2N3HYG7_9BACT</name>
<dbReference type="InterPro" id="IPR029045">
    <property type="entry name" value="ClpP/crotonase-like_dom_sf"/>
</dbReference>
<proteinExistence type="inferred from homology"/>
<dbReference type="OrthoDB" id="9775794at2"/>
<dbReference type="RefSeq" id="WP_101261283.1">
    <property type="nucleotide sequence ID" value="NZ_MVDD01000006.1"/>
</dbReference>
<dbReference type="GO" id="GO:0016829">
    <property type="term" value="F:lyase activity"/>
    <property type="evidence" value="ECO:0007669"/>
    <property type="project" value="UniProtKB-KW"/>
</dbReference>
<dbReference type="Gene3D" id="1.10.12.10">
    <property type="entry name" value="Lyase 2-enoyl-coa Hydratase, Chain A, domain 2"/>
    <property type="match status" value="1"/>
</dbReference>
<keyword evidence="2" id="KW-0456">Lyase</keyword>
<evidence type="ECO:0000313" key="4">
    <source>
        <dbReference type="Proteomes" id="UP000233535"/>
    </source>
</evidence>
<evidence type="ECO:0000256" key="2">
    <source>
        <dbReference type="ARBA" id="ARBA00023239"/>
    </source>
</evidence>
<protein>
    <recommendedName>
        <fullName evidence="5">Enoyl-CoA hydratase</fullName>
    </recommendedName>
</protein>
<dbReference type="PANTHER" id="PTHR11941:SF54">
    <property type="entry name" value="ENOYL-COA HYDRATASE, MITOCHONDRIAL"/>
    <property type="match status" value="1"/>
</dbReference>
<evidence type="ECO:0000256" key="1">
    <source>
        <dbReference type="ARBA" id="ARBA00005254"/>
    </source>
</evidence>
<dbReference type="CDD" id="cd06558">
    <property type="entry name" value="crotonase-like"/>
    <property type="match status" value="1"/>
</dbReference>
<dbReference type="InterPro" id="IPR014748">
    <property type="entry name" value="Enoyl-CoA_hydra_C"/>
</dbReference>
<evidence type="ECO:0000313" key="3">
    <source>
        <dbReference type="EMBL" id="PKQ63077.1"/>
    </source>
</evidence>
<dbReference type="EMBL" id="MVDD01000006">
    <property type="protein sequence ID" value="PKQ63077.1"/>
    <property type="molecule type" value="Genomic_DNA"/>
</dbReference>
<accession>A0A2N3HYG7</accession>